<proteinExistence type="predicted"/>
<name>A0A8H3F8T8_9LECA</name>
<reference evidence="3" key="1">
    <citation type="submission" date="2021-03" db="EMBL/GenBank/DDBJ databases">
        <authorList>
            <person name="Tagirdzhanova G."/>
        </authorList>
    </citation>
    <scope>NUCLEOTIDE SEQUENCE</scope>
</reference>
<keyword evidence="1" id="KW-0175">Coiled coil</keyword>
<feature type="compositionally biased region" description="Acidic residues" evidence="2">
    <location>
        <begin position="101"/>
        <end position="110"/>
    </location>
</feature>
<dbReference type="OrthoDB" id="5397271at2759"/>
<accession>A0A8H3F8T8</accession>
<comment type="caution">
    <text evidence="3">The sequence shown here is derived from an EMBL/GenBank/DDBJ whole genome shotgun (WGS) entry which is preliminary data.</text>
</comment>
<keyword evidence="4" id="KW-1185">Reference proteome</keyword>
<dbReference type="Proteomes" id="UP000664169">
    <property type="component" value="Unassembled WGS sequence"/>
</dbReference>
<evidence type="ECO:0000256" key="2">
    <source>
        <dbReference type="SAM" id="MobiDB-lite"/>
    </source>
</evidence>
<evidence type="ECO:0000313" key="3">
    <source>
        <dbReference type="EMBL" id="CAF9917638.1"/>
    </source>
</evidence>
<feature type="coiled-coil region" evidence="1">
    <location>
        <begin position="272"/>
        <end position="299"/>
    </location>
</feature>
<protein>
    <recommendedName>
        <fullName evidence="5">Myb-like domain-containing protein</fullName>
    </recommendedName>
</protein>
<organism evidence="3 4">
    <name type="scientific">Gomphillus americanus</name>
    <dbReference type="NCBI Taxonomy" id="1940652"/>
    <lineage>
        <taxon>Eukaryota</taxon>
        <taxon>Fungi</taxon>
        <taxon>Dikarya</taxon>
        <taxon>Ascomycota</taxon>
        <taxon>Pezizomycotina</taxon>
        <taxon>Lecanoromycetes</taxon>
        <taxon>OSLEUM clade</taxon>
        <taxon>Ostropomycetidae</taxon>
        <taxon>Ostropales</taxon>
        <taxon>Graphidaceae</taxon>
        <taxon>Gomphilloideae</taxon>
        <taxon>Gomphillus</taxon>
    </lineage>
</organism>
<dbReference type="EMBL" id="CAJPDQ010000012">
    <property type="protein sequence ID" value="CAF9917638.1"/>
    <property type="molecule type" value="Genomic_DNA"/>
</dbReference>
<evidence type="ECO:0008006" key="5">
    <source>
        <dbReference type="Google" id="ProtNLM"/>
    </source>
</evidence>
<feature type="region of interest" description="Disordered" evidence="2">
    <location>
        <begin position="150"/>
        <end position="178"/>
    </location>
</feature>
<feature type="region of interest" description="Disordered" evidence="2">
    <location>
        <begin position="88"/>
        <end position="134"/>
    </location>
</feature>
<evidence type="ECO:0000313" key="4">
    <source>
        <dbReference type="Proteomes" id="UP000664169"/>
    </source>
</evidence>
<sequence>MAFVVTPAEAITEVPAGPEPTRKPGNLWTAEAREDMFSRRESGEGWETICQDYPNRSRHAMQQQYSMMKKQRALENGTWAMNRRGRKRRIISPERRGGDGEMSEDDFSDDLPERGHTTRLPPFSTMIGTNPASRLRTTTDPLFARHLPAIGIPPTGSTRDGSSSLSPILFSNSPDHKRPRFAGHQPTSIHLHKAYDQWHPKLPDLAFTEADVATLVQKGRDQAARIIEDVNHRNELIRKGKDNQITRYLTQLREAQDQLAIEKGQGPYAQELNRRDREIDSLREKLAALQEALNARNGRCMYLENENAEIKTRIVDLGKGENNGVSTNSPPSTPLTCRTFSQGFALWQNAMDELSKDIDGIWGYIKAIRTSLDRASISQVASSVDELDLAMSLMVRNRDGALSAFSKLQGRAGEPSTLDRS</sequence>
<feature type="compositionally biased region" description="Low complexity" evidence="2">
    <location>
        <begin position="162"/>
        <end position="173"/>
    </location>
</feature>
<gene>
    <name evidence="3" type="ORF">GOMPHAMPRED_001337</name>
</gene>
<evidence type="ECO:0000256" key="1">
    <source>
        <dbReference type="SAM" id="Coils"/>
    </source>
</evidence>
<dbReference type="AlphaFoldDB" id="A0A8H3F8T8"/>